<reference evidence="6 7" key="1">
    <citation type="submission" date="2016-11" db="EMBL/GenBank/DDBJ databases">
        <authorList>
            <person name="Jaros S."/>
            <person name="Januszkiewicz K."/>
            <person name="Wedrychowicz H."/>
        </authorList>
    </citation>
    <scope>NUCLEOTIDE SEQUENCE [LARGE SCALE GENOMIC DNA]</scope>
    <source>
        <strain evidence="6 7">GAS499</strain>
    </source>
</reference>
<protein>
    <submittedName>
        <fullName evidence="6">Sugar phosphate permease</fullName>
    </submittedName>
</protein>
<feature type="transmembrane region" description="Helical" evidence="4">
    <location>
        <begin position="202"/>
        <end position="224"/>
    </location>
</feature>
<accession>A0A1M6WBC1</accession>
<dbReference type="SUPFAM" id="SSF103473">
    <property type="entry name" value="MFS general substrate transporter"/>
    <property type="match status" value="1"/>
</dbReference>
<feature type="transmembrane region" description="Helical" evidence="4">
    <location>
        <begin position="286"/>
        <end position="307"/>
    </location>
</feature>
<gene>
    <name evidence="6" type="ORF">SAMN05444159_4504</name>
</gene>
<dbReference type="AlphaFoldDB" id="A0A1M6WBC1"/>
<feature type="transmembrane region" description="Helical" evidence="4">
    <location>
        <begin position="338"/>
        <end position="356"/>
    </location>
</feature>
<feature type="domain" description="Major facilitator superfamily (MFS) profile" evidence="5">
    <location>
        <begin position="49"/>
        <end position="429"/>
    </location>
</feature>
<feature type="transmembrane region" description="Helical" evidence="4">
    <location>
        <begin position="404"/>
        <end position="423"/>
    </location>
</feature>
<dbReference type="PROSITE" id="PS50850">
    <property type="entry name" value="MFS"/>
    <property type="match status" value="1"/>
</dbReference>
<keyword evidence="3 4" id="KW-0472">Membrane</keyword>
<dbReference type="Gene3D" id="1.20.1250.20">
    <property type="entry name" value="MFS general substrate transporter like domains"/>
    <property type="match status" value="2"/>
</dbReference>
<evidence type="ECO:0000256" key="1">
    <source>
        <dbReference type="ARBA" id="ARBA00022692"/>
    </source>
</evidence>
<dbReference type="PANTHER" id="PTHR43129:SF1">
    <property type="entry name" value="FOSMIDOMYCIN RESISTANCE PROTEIN"/>
    <property type="match status" value="1"/>
</dbReference>
<organism evidence="6 7">
    <name type="scientific">Bradyrhizobium lablabi</name>
    <dbReference type="NCBI Taxonomy" id="722472"/>
    <lineage>
        <taxon>Bacteria</taxon>
        <taxon>Pseudomonadati</taxon>
        <taxon>Pseudomonadota</taxon>
        <taxon>Alphaproteobacteria</taxon>
        <taxon>Hyphomicrobiales</taxon>
        <taxon>Nitrobacteraceae</taxon>
        <taxon>Bradyrhizobium</taxon>
    </lineage>
</organism>
<evidence type="ECO:0000256" key="2">
    <source>
        <dbReference type="ARBA" id="ARBA00022989"/>
    </source>
</evidence>
<dbReference type="GO" id="GO:0022857">
    <property type="term" value="F:transmembrane transporter activity"/>
    <property type="evidence" value="ECO:0007669"/>
    <property type="project" value="InterPro"/>
</dbReference>
<feature type="transmembrane region" description="Helical" evidence="4">
    <location>
        <begin position="376"/>
        <end position="398"/>
    </location>
</feature>
<feature type="transmembrane region" description="Helical" evidence="4">
    <location>
        <begin position="174"/>
        <end position="196"/>
    </location>
</feature>
<dbReference type="Pfam" id="PF07690">
    <property type="entry name" value="MFS_1"/>
    <property type="match status" value="1"/>
</dbReference>
<dbReference type="InterPro" id="IPR011701">
    <property type="entry name" value="MFS"/>
</dbReference>
<evidence type="ECO:0000313" key="6">
    <source>
        <dbReference type="EMBL" id="SHK91021.1"/>
    </source>
</evidence>
<dbReference type="InterPro" id="IPR036259">
    <property type="entry name" value="MFS_trans_sf"/>
</dbReference>
<feature type="transmembrane region" description="Helical" evidence="4">
    <location>
        <begin position="244"/>
        <end position="266"/>
    </location>
</feature>
<keyword evidence="1 4" id="KW-0812">Transmembrane</keyword>
<name>A0A1M6WBC1_9BRAD</name>
<sequence>MQRHSWTNNRQPVISRGLAGPSLQRGFESDMVDVLAAPQQAKTDASLRTLAAISTAHWVSHFHFMALPMLFPFLKQQLGVGYIELGFALTVFAAVSGLTQAPMGYLADHIGARKILLMGLTLGGFALIMLGLHLSYSWLIASAVLLGLANSVYHPADYAILSAHMDEARMGRAFSIHTFAGYLGGAVAPAIVAALVAMTGGYGALIVAGAVGPLVALLLAAVGIPDASAADRRNDGERVPPQSIITPTLIVLTIFFMLLSLSNAGIGNFGVVALMSGYGASFSNANFALTAFLGFSAVGVLAGGFLADRTRRHGQVAAGCFAVNAAIVLAIATVTLPSLLLTTAMGMAGFLGGVIAPSRDMLVRHAAPAGAAGRAFGIVTTGFNLGGIVSPLLFGWIMDQNAPHWVFGASVIFMILTVLLALVTDRKPQRSSEASDARLMQP</sequence>
<dbReference type="InterPro" id="IPR020846">
    <property type="entry name" value="MFS_dom"/>
</dbReference>
<proteinExistence type="predicted"/>
<feature type="transmembrane region" description="Helical" evidence="4">
    <location>
        <begin position="80"/>
        <end position="99"/>
    </location>
</feature>
<dbReference type="Proteomes" id="UP000189935">
    <property type="component" value="Chromosome I"/>
</dbReference>
<keyword evidence="2 4" id="KW-1133">Transmembrane helix</keyword>
<dbReference type="GO" id="GO:0005886">
    <property type="term" value="C:plasma membrane"/>
    <property type="evidence" value="ECO:0007669"/>
    <property type="project" value="TreeGrafter"/>
</dbReference>
<evidence type="ECO:0000256" key="4">
    <source>
        <dbReference type="SAM" id="Phobius"/>
    </source>
</evidence>
<evidence type="ECO:0000259" key="5">
    <source>
        <dbReference type="PROSITE" id="PS50850"/>
    </source>
</evidence>
<evidence type="ECO:0000313" key="7">
    <source>
        <dbReference type="Proteomes" id="UP000189935"/>
    </source>
</evidence>
<feature type="transmembrane region" description="Helical" evidence="4">
    <location>
        <begin position="314"/>
        <end position="332"/>
    </location>
</feature>
<evidence type="ECO:0000256" key="3">
    <source>
        <dbReference type="ARBA" id="ARBA00023136"/>
    </source>
</evidence>
<feature type="transmembrane region" description="Helical" evidence="4">
    <location>
        <begin position="111"/>
        <end position="130"/>
    </location>
</feature>
<dbReference type="PANTHER" id="PTHR43129">
    <property type="entry name" value="FOSMIDOMYCIN RESISTANCE PROTEIN"/>
    <property type="match status" value="1"/>
</dbReference>
<dbReference type="EMBL" id="LT670844">
    <property type="protein sequence ID" value="SHK91021.1"/>
    <property type="molecule type" value="Genomic_DNA"/>
</dbReference>